<evidence type="ECO:0000313" key="2">
    <source>
        <dbReference type="EMBL" id="TKD07937.1"/>
    </source>
</evidence>
<dbReference type="SUPFAM" id="SSF48452">
    <property type="entry name" value="TPR-like"/>
    <property type="match status" value="1"/>
</dbReference>
<feature type="chain" id="PRO_5020195528" evidence="1">
    <location>
        <begin position="31"/>
        <end position="454"/>
    </location>
</feature>
<name>A0A4U1JCW1_9BACT</name>
<comment type="caution">
    <text evidence="2">The sequence shown here is derived from an EMBL/GenBank/DDBJ whole genome shotgun (WGS) entry which is preliminary data.</text>
</comment>
<protein>
    <submittedName>
        <fullName evidence="2">Tetratricopeptide repeat protein</fullName>
    </submittedName>
</protein>
<dbReference type="RefSeq" id="WP_136930024.1">
    <property type="nucleotide sequence ID" value="NZ_SSMQ01000015.1"/>
</dbReference>
<gene>
    <name evidence="2" type="ORF">E8A74_16775</name>
</gene>
<accession>A0A4U1JCW1</accession>
<dbReference type="AlphaFoldDB" id="A0A4U1JCW1"/>
<dbReference type="Proteomes" id="UP000309215">
    <property type="component" value="Unassembled WGS sequence"/>
</dbReference>
<evidence type="ECO:0000256" key="1">
    <source>
        <dbReference type="SAM" id="SignalP"/>
    </source>
</evidence>
<reference evidence="2 3" key="1">
    <citation type="submission" date="2019-04" db="EMBL/GenBank/DDBJ databases">
        <authorList>
            <person name="Li Y."/>
            <person name="Wang J."/>
        </authorList>
    </citation>
    <scope>NUCLEOTIDE SEQUENCE [LARGE SCALE GENOMIC DNA]</scope>
    <source>
        <strain evidence="2 3">DSM 14668</strain>
    </source>
</reference>
<sequence length="454" mass="48155">MKRASRHALGIGLAVLTSAAAVGLAPPASACGPYPPPRVLSPADKAQAQKLFQEGRALEGEGKLERALDRYLASRDLFPRKSNTKNAAVCLDKLGRAAEAIPLYEEVLDRFRSELTPEEQKALIDDVRRLRELVATLHVVDGQGSLFVDGKDLGALPRPCPLYLPAGRHTVRVNRRAVLLDHDLPAGESLRIVVGAEPPPPTPARSEGWFAQAFGGPALGSSMDSNAERDAQNACSNHCPFASGFLTGARGGYITANNVSVELFTGFFSVESTFERTITRDVPVSDGLSTVTYTLSHKLSLRGPFMGPAVGYRVDLGPRWTALFRGSLGLVAAQSSDPVSGVGRDDRGHASPLLFSGTSTVLRSAPTFFMPELGIEAKLGGVRVGLSLGYVLFLAQGNVFNGRAFDAQTPCPPSGDDAVACAAETPADVSGQGLQTAHGLMQLWIPQLTFGFLP</sequence>
<dbReference type="Gene3D" id="1.25.40.10">
    <property type="entry name" value="Tetratricopeptide repeat domain"/>
    <property type="match status" value="1"/>
</dbReference>
<dbReference type="EMBL" id="SSMQ01000015">
    <property type="protein sequence ID" value="TKD07937.1"/>
    <property type="molecule type" value="Genomic_DNA"/>
</dbReference>
<keyword evidence="3" id="KW-1185">Reference proteome</keyword>
<evidence type="ECO:0000313" key="3">
    <source>
        <dbReference type="Proteomes" id="UP000309215"/>
    </source>
</evidence>
<feature type="signal peptide" evidence="1">
    <location>
        <begin position="1"/>
        <end position="30"/>
    </location>
</feature>
<dbReference type="OrthoDB" id="5485962at2"/>
<proteinExistence type="predicted"/>
<keyword evidence="1" id="KW-0732">Signal</keyword>
<dbReference type="InterPro" id="IPR011990">
    <property type="entry name" value="TPR-like_helical_dom_sf"/>
</dbReference>
<organism evidence="2 3">
    <name type="scientific">Polyangium fumosum</name>
    <dbReference type="NCBI Taxonomy" id="889272"/>
    <lineage>
        <taxon>Bacteria</taxon>
        <taxon>Pseudomonadati</taxon>
        <taxon>Myxococcota</taxon>
        <taxon>Polyangia</taxon>
        <taxon>Polyangiales</taxon>
        <taxon>Polyangiaceae</taxon>
        <taxon>Polyangium</taxon>
    </lineage>
</organism>